<evidence type="ECO:0000313" key="2">
    <source>
        <dbReference type="Proteomes" id="UP001059912"/>
    </source>
</evidence>
<evidence type="ECO:0000313" key="1">
    <source>
        <dbReference type="EMBL" id="UTZ31746.1"/>
    </source>
</evidence>
<gene>
    <name evidence="1" type="ORF">HB762_10245</name>
</gene>
<sequence>MEIHAKRPQKDHAKKTAIDSGLLSLLSLTLFSGFRNFDHSTTLFETIAFFLVFRLL</sequence>
<reference evidence="1" key="1">
    <citation type="submission" date="2020-03" db="EMBL/GenBank/DDBJ databases">
        <title>Five strains of Vibrio campbellii isolated from Mariana Trench.</title>
        <authorList>
            <person name="Liang J."/>
            <person name="Zhang X.-H."/>
        </authorList>
    </citation>
    <scope>NUCLEOTIDE SEQUENCE</scope>
    <source>
        <strain evidence="1">LJC013</strain>
    </source>
</reference>
<dbReference type="EMBL" id="CP050470">
    <property type="protein sequence ID" value="UTZ31746.1"/>
    <property type="molecule type" value="Genomic_DNA"/>
</dbReference>
<name>A0ABY5ID91_9VIBR</name>
<accession>A0ABY5ID91</accession>
<proteinExistence type="predicted"/>
<dbReference type="RefSeq" id="WP_255898243.1">
    <property type="nucleotide sequence ID" value="NZ_CP050470.1"/>
</dbReference>
<dbReference type="Proteomes" id="UP001059912">
    <property type="component" value="Chromosome 1"/>
</dbReference>
<protein>
    <submittedName>
        <fullName evidence="1">Uncharacterized protein</fullName>
    </submittedName>
</protein>
<keyword evidence="2" id="KW-1185">Reference proteome</keyword>
<organism evidence="1 2">
    <name type="scientific">Vibrio campbellii</name>
    <dbReference type="NCBI Taxonomy" id="680"/>
    <lineage>
        <taxon>Bacteria</taxon>
        <taxon>Pseudomonadati</taxon>
        <taxon>Pseudomonadota</taxon>
        <taxon>Gammaproteobacteria</taxon>
        <taxon>Vibrionales</taxon>
        <taxon>Vibrionaceae</taxon>
        <taxon>Vibrio</taxon>
    </lineage>
</organism>